<comment type="caution">
    <text evidence="3">The sequence shown here is derived from an EMBL/GenBank/DDBJ whole genome shotgun (WGS) entry which is preliminary data.</text>
</comment>
<dbReference type="Proteomes" id="UP000663877">
    <property type="component" value="Unassembled WGS sequence"/>
</dbReference>
<keyword evidence="1" id="KW-0175">Coiled coil</keyword>
<evidence type="ECO:0000313" key="2">
    <source>
        <dbReference type="EMBL" id="CAF1325029.1"/>
    </source>
</evidence>
<dbReference type="EMBL" id="CAJNOI010000658">
    <property type="protein sequence ID" value="CAF1325195.1"/>
    <property type="molecule type" value="Genomic_DNA"/>
</dbReference>
<evidence type="ECO:0000256" key="1">
    <source>
        <dbReference type="SAM" id="Coils"/>
    </source>
</evidence>
<dbReference type="AlphaFoldDB" id="A0A815FM64"/>
<evidence type="ECO:0000313" key="7">
    <source>
        <dbReference type="Proteomes" id="UP000663877"/>
    </source>
</evidence>
<dbReference type="EMBL" id="CAJNOM010001021">
    <property type="protein sequence ID" value="CAF1586604.1"/>
    <property type="molecule type" value="Genomic_DNA"/>
</dbReference>
<reference evidence="3" key="1">
    <citation type="submission" date="2021-02" db="EMBL/GenBank/DDBJ databases">
        <authorList>
            <person name="Nowell W R."/>
        </authorList>
    </citation>
    <scope>NUCLEOTIDE SEQUENCE</scope>
</reference>
<sequence length="207" mass="24564">MSTTRKKQKLDHDEDLYLFNLSERFHSFCYPQMDDESSSSTTTTTTSLDDLCQRLNEHDLQYRSSININLQHLNQEILSNEENLSHSNDSIIEINQSLNERKKYLKLAKLKRRHQSDYFTMFNVINRYPSRDILQKKLDQLNIEYEQQKSELTHLNQRLMIYQKQSKVVLYSLLELVGFIDVKLPINFEDEIGRLDNNPLLESNGDK</sequence>
<feature type="coiled-coil region" evidence="1">
    <location>
        <begin position="131"/>
        <end position="165"/>
    </location>
</feature>
<evidence type="ECO:0000313" key="6">
    <source>
        <dbReference type="Proteomes" id="UP000663832"/>
    </source>
</evidence>
<evidence type="ECO:0000313" key="5">
    <source>
        <dbReference type="EMBL" id="CAF1586743.1"/>
    </source>
</evidence>
<dbReference type="EMBL" id="CAJNOI010000657">
    <property type="protein sequence ID" value="CAF1325029.1"/>
    <property type="molecule type" value="Genomic_DNA"/>
</dbReference>
<evidence type="ECO:0000313" key="3">
    <source>
        <dbReference type="EMBL" id="CAF1325195.1"/>
    </source>
</evidence>
<name>A0A815FM64_9BILA</name>
<dbReference type="EMBL" id="CAJNOM010001023">
    <property type="protein sequence ID" value="CAF1586743.1"/>
    <property type="molecule type" value="Genomic_DNA"/>
</dbReference>
<proteinExistence type="predicted"/>
<organism evidence="3 7">
    <name type="scientific">Adineta steineri</name>
    <dbReference type="NCBI Taxonomy" id="433720"/>
    <lineage>
        <taxon>Eukaryota</taxon>
        <taxon>Metazoa</taxon>
        <taxon>Spiralia</taxon>
        <taxon>Gnathifera</taxon>
        <taxon>Rotifera</taxon>
        <taxon>Eurotatoria</taxon>
        <taxon>Bdelloidea</taxon>
        <taxon>Adinetida</taxon>
        <taxon>Adinetidae</taxon>
        <taxon>Adineta</taxon>
    </lineage>
</organism>
<keyword evidence="6" id="KW-1185">Reference proteome</keyword>
<gene>
    <name evidence="2" type="ORF">BJG266_LOCUS33563</name>
    <name evidence="3" type="ORF">BJG266_LOCUS33572</name>
    <name evidence="4" type="ORF">QVE165_LOCUS50708</name>
    <name evidence="5" type="ORF">QVE165_LOCUS50727</name>
</gene>
<dbReference type="OrthoDB" id="10021951at2759"/>
<protein>
    <submittedName>
        <fullName evidence="3">Uncharacterized protein</fullName>
    </submittedName>
</protein>
<dbReference type="Proteomes" id="UP000663832">
    <property type="component" value="Unassembled WGS sequence"/>
</dbReference>
<accession>A0A815FM64</accession>
<evidence type="ECO:0000313" key="4">
    <source>
        <dbReference type="EMBL" id="CAF1586604.1"/>
    </source>
</evidence>